<dbReference type="Gene3D" id="2.120.10.30">
    <property type="entry name" value="TolB, C-terminal domain"/>
    <property type="match status" value="1"/>
</dbReference>
<name>A0A413N2E9_PHOVU</name>
<dbReference type="AlphaFoldDB" id="A0A413N2E9"/>
<evidence type="ECO:0000313" key="1">
    <source>
        <dbReference type="EMBL" id="KAB3851816.1"/>
    </source>
</evidence>
<evidence type="ECO:0000313" key="2">
    <source>
        <dbReference type="EMBL" id="QEW36871.1"/>
    </source>
</evidence>
<dbReference type="EMBL" id="WCWW01000081">
    <property type="protein sequence ID" value="KAB3851816.1"/>
    <property type="molecule type" value="Genomic_DNA"/>
</dbReference>
<sequence length="378" mass="43111">MKNKIIQIFLLGLLSACFGNKNSIETTVPLSCDINKVEIPLDKTYYDSITSHISDTSFVILNEKNNIMFSYIDKIIEYNNKYYILDKSSLRTVVSFKKDGTPDTKYGRIGQGPGEYVFPWDMDIDETGVYVLDTNSKKVIHYNESGNLIGERKIPFFADAIKRLKNGNFIFNITPDGTQIPSLIYTDSLMNPIWNSRPYQEGYVGGYTTCGIFRNSNLGLCFYRSPSDSLAILDENGKVQTFIVFDFLDKSVPQIAKIDYIAFNQNNHSIDYLHFVNNPISVTDSLWIGLIEDGHNQYTIIFNPFNNKCGAKKFTKTSSIYDIIEPIFSDNKGTIVSVISQELKNKCKDYELLPDTIINALNDGNRVLLINKFHFYRN</sequence>
<evidence type="ECO:0000313" key="4">
    <source>
        <dbReference type="Proteomes" id="UP000441522"/>
    </source>
</evidence>
<reference evidence="2 3" key="2">
    <citation type="submission" date="2019-09" db="EMBL/GenBank/DDBJ databases">
        <title>Commensal-derived Metabolites Govern Vibrio cholerae Pathogenesis in Host.</title>
        <authorList>
            <person name="Yoon S.S."/>
            <person name="Yoon M.Y."/>
        </authorList>
    </citation>
    <scope>NUCLEOTIDE SEQUENCE [LARGE SCALE GENOMIC DNA]</scope>
    <source>
        <strain evidence="2 3">VIC01</strain>
    </source>
</reference>
<protein>
    <submittedName>
        <fullName evidence="1">6-bladed beta-propeller</fullName>
    </submittedName>
</protein>
<dbReference type="PROSITE" id="PS51257">
    <property type="entry name" value="PROKAR_LIPOPROTEIN"/>
    <property type="match status" value="1"/>
</dbReference>
<proteinExistence type="predicted"/>
<evidence type="ECO:0000313" key="3">
    <source>
        <dbReference type="Proteomes" id="UP000326091"/>
    </source>
</evidence>
<dbReference type="EMBL" id="CP043529">
    <property type="protein sequence ID" value="QEW36871.1"/>
    <property type="molecule type" value="Genomic_DNA"/>
</dbReference>
<gene>
    <name evidence="1" type="ORF">GAS29_21180</name>
    <name evidence="2" type="ORF">VIC01_02434</name>
</gene>
<accession>A0A413N2E9</accession>
<dbReference type="Pfam" id="PF17170">
    <property type="entry name" value="DUF5128"/>
    <property type="match status" value="1"/>
</dbReference>
<dbReference type="InterPro" id="IPR011042">
    <property type="entry name" value="6-blade_b-propeller_TolB-like"/>
</dbReference>
<dbReference type="RefSeq" id="WP_005853364.1">
    <property type="nucleotide sequence ID" value="NZ_AP025232.1"/>
</dbReference>
<dbReference type="Proteomes" id="UP000441522">
    <property type="component" value="Unassembled WGS sequence"/>
</dbReference>
<dbReference type="Proteomes" id="UP000326091">
    <property type="component" value="Chromosome"/>
</dbReference>
<reference evidence="1 4" key="1">
    <citation type="journal article" date="2019" name="Nat. Med.">
        <title>A library of human gut bacterial isolates paired with longitudinal multiomics data enables mechanistic microbiome research.</title>
        <authorList>
            <person name="Poyet M."/>
            <person name="Groussin M."/>
            <person name="Gibbons S.M."/>
            <person name="Avila-Pacheco J."/>
            <person name="Jiang X."/>
            <person name="Kearney S.M."/>
            <person name="Perrotta A.R."/>
            <person name="Berdy B."/>
            <person name="Zhao S."/>
            <person name="Lieberman T.D."/>
            <person name="Swanson P.K."/>
            <person name="Smith M."/>
            <person name="Roesemann S."/>
            <person name="Alexander J.E."/>
            <person name="Rich S.A."/>
            <person name="Livny J."/>
            <person name="Vlamakis H."/>
            <person name="Clish C."/>
            <person name="Bullock K."/>
            <person name="Deik A."/>
            <person name="Scott J."/>
            <person name="Pierce K.A."/>
            <person name="Xavier R.J."/>
            <person name="Alm E.J."/>
        </authorList>
    </citation>
    <scope>NUCLEOTIDE SEQUENCE [LARGE SCALE GENOMIC DNA]</scope>
    <source>
        <strain evidence="1 4">BIOML-A5</strain>
    </source>
</reference>
<organism evidence="1 4">
    <name type="scientific">Phocaeicola vulgatus</name>
    <name type="common">Bacteroides vulgatus</name>
    <dbReference type="NCBI Taxonomy" id="821"/>
    <lineage>
        <taxon>Bacteria</taxon>
        <taxon>Pseudomonadati</taxon>
        <taxon>Bacteroidota</taxon>
        <taxon>Bacteroidia</taxon>
        <taxon>Bacteroidales</taxon>
        <taxon>Bacteroidaceae</taxon>
        <taxon>Phocaeicola</taxon>
    </lineage>
</organism>